<protein>
    <submittedName>
        <fullName evidence="1">Uncharacterized protein</fullName>
    </submittedName>
</protein>
<organism evidence="1 2">
    <name type="scientific">Aphanomyces astaci</name>
    <name type="common">Crayfish plague agent</name>
    <dbReference type="NCBI Taxonomy" id="112090"/>
    <lineage>
        <taxon>Eukaryota</taxon>
        <taxon>Sar</taxon>
        <taxon>Stramenopiles</taxon>
        <taxon>Oomycota</taxon>
        <taxon>Saprolegniomycetes</taxon>
        <taxon>Saprolegniales</taxon>
        <taxon>Verrucalvaceae</taxon>
        <taxon>Aphanomyces</taxon>
    </lineage>
</organism>
<name>A0A6A5A8Q9_APHAT</name>
<sequence>MSSFSRLLRRLVTLERAKYPRLNRINHHAVQLGEVENAVAVTGHCRDREFAADLAHHFQYILRERLGQETWFRPPVRERERPLANAPPSRTDCQSCAGSWQTCKPKGFVVTEPLLVAEVVHGVDDIPKLVRPCMGDQPLCRFDRLVSVAGSYVVRQQQFGRTGAWHKKASTDIDGGQAFKLVATAVHIDGVAEASAATIIDTTVLKKSKIIG</sequence>
<proteinExistence type="predicted"/>
<comment type="caution">
    <text evidence="1">The sequence shown here is derived from an EMBL/GenBank/DDBJ whole genome shotgun (WGS) entry which is preliminary data.</text>
</comment>
<dbReference type="AlphaFoldDB" id="A0A6A5A8Q9"/>
<gene>
    <name evidence="1" type="ORF">AaE_009115</name>
</gene>
<evidence type="ECO:0000313" key="1">
    <source>
        <dbReference type="EMBL" id="KAF0734830.1"/>
    </source>
</evidence>
<evidence type="ECO:0000313" key="2">
    <source>
        <dbReference type="Proteomes" id="UP000469452"/>
    </source>
</evidence>
<reference evidence="1 2" key="1">
    <citation type="submission" date="2019-06" db="EMBL/GenBank/DDBJ databases">
        <title>Genomics analysis of Aphanomyces spp. identifies a new class of oomycete effector associated with host adaptation.</title>
        <authorList>
            <person name="Gaulin E."/>
        </authorList>
    </citation>
    <scope>NUCLEOTIDE SEQUENCE [LARGE SCALE GENOMIC DNA]</scope>
    <source>
        <strain evidence="1 2">E</strain>
    </source>
</reference>
<accession>A0A6A5A8Q9</accession>
<dbReference type="EMBL" id="VJMI01014957">
    <property type="protein sequence ID" value="KAF0734830.1"/>
    <property type="molecule type" value="Genomic_DNA"/>
</dbReference>
<dbReference type="Proteomes" id="UP000469452">
    <property type="component" value="Unassembled WGS sequence"/>
</dbReference>